<gene>
    <name evidence="1" type="ORF">F5876DRAFT_44038</name>
</gene>
<proteinExistence type="predicted"/>
<protein>
    <submittedName>
        <fullName evidence="1">Jumonji superfamily protein</fullName>
    </submittedName>
</protein>
<dbReference type="EMBL" id="MU795163">
    <property type="protein sequence ID" value="KAJ3809351.1"/>
    <property type="molecule type" value="Genomic_DNA"/>
</dbReference>
<accession>A0ACC1TX46</accession>
<reference evidence="1" key="1">
    <citation type="submission" date="2022-09" db="EMBL/GenBank/DDBJ databases">
        <title>A Global Phylogenomic Analysis of the Shiitake Genus Lentinula.</title>
        <authorList>
            <consortium name="DOE Joint Genome Institute"/>
            <person name="Sierra-Patev S."/>
            <person name="Min B."/>
            <person name="Naranjo-Ortiz M."/>
            <person name="Looney B."/>
            <person name="Konkel Z."/>
            <person name="Slot J.C."/>
            <person name="Sakamoto Y."/>
            <person name="Steenwyk J.L."/>
            <person name="Rokas A."/>
            <person name="Carro J."/>
            <person name="Camarero S."/>
            <person name="Ferreira P."/>
            <person name="Molpeceres G."/>
            <person name="Ruiz-Duenas F.J."/>
            <person name="Serrano A."/>
            <person name="Henrissat B."/>
            <person name="Drula E."/>
            <person name="Hughes K.W."/>
            <person name="Mata J.L."/>
            <person name="Ishikawa N.K."/>
            <person name="Vargas-Isla R."/>
            <person name="Ushijima S."/>
            <person name="Smith C.A."/>
            <person name="Ahrendt S."/>
            <person name="Andreopoulos W."/>
            <person name="He G."/>
            <person name="Labutti K."/>
            <person name="Lipzen A."/>
            <person name="Ng V."/>
            <person name="Riley R."/>
            <person name="Sandor L."/>
            <person name="Barry K."/>
            <person name="Martinez A.T."/>
            <person name="Xiao Y."/>
            <person name="Gibbons J.G."/>
            <person name="Terashima K."/>
            <person name="Grigoriev I.V."/>
            <person name="Hibbett D.S."/>
        </authorList>
    </citation>
    <scope>NUCLEOTIDE SEQUENCE</scope>
    <source>
        <strain evidence="1">TMI1499</strain>
    </source>
</reference>
<organism evidence="1 2">
    <name type="scientific">Lentinula aff. lateritia</name>
    <dbReference type="NCBI Taxonomy" id="2804960"/>
    <lineage>
        <taxon>Eukaryota</taxon>
        <taxon>Fungi</taxon>
        <taxon>Dikarya</taxon>
        <taxon>Basidiomycota</taxon>
        <taxon>Agaricomycotina</taxon>
        <taxon>Agaricomycetes</taxon>
        <taxon>Agaricomycetidae</taxon>
        <taxon>Agaricales</taxon>
        <taxon>Marasmiineae</taxon>
        <taxon>Omphalotaceae</taxon>
        <taxon>Lentinula</taxon>
    </lineage>
</organism>
<evidence type="ECO:0000313" key="2">
    <source>
        <dbReference type="Proteomes" id="UP001163835"/>
    </source>
</evidence>
<comment type="caution">
    <text evidence="1">The sequence shown here is derived from an EMBL/GenBank/DDBJ whole genome shotgun (WGS) entry which is preliminary data.</text>
</comment>
<evidence type="ECO:0000313" key="1">
    <source>
        <dbReference type="EMBL" id="KAJ3809351.1"/>
    </source>
</evidence>
<name>A0ACC1TX46_9AGAR</name>
<keyword evidence="2" id="KW-1185">Reference proteome</keyword>
<sequence length="1951" mass="219967">MHSNSAANSPRGTPSRRGKSPKSSTTPSPAQSSSVSFHPEAANNSTSAFFSCISIPVEGAVPIGNVSSLEKLPTPDLETSPSSESKRAPRKSKTFALAALNSHVRDDLVDVDETTTLSALEEKYRQSAPIPVTPTLDLSTVKTTSPRHFSHPQTIQRPFGLQDCPEYFPSAEEFQDPMAYIKSISAEAKEFGICKIVPPEGWKMPFVTDTERFRFKTRLQRLNSIEASSRAKLNFLEQLYRYHKQQGNPRVVVPTINHKPLDLWLLRKEVHKMGGYEAVTKGKKWPEVARILGYTSVQGLSTQIKNSYARVILPYEDFCERGRNTPFSPPQNSNTKPPIHIQTPGKAPHSSATPAEDDSTVSSPLTASSSPLSEPPDESELKEQGPHPRRSARQDSFDQTSQSPQKATPTPALAPFLPVPTYFDEKPVIKAREAGNEHCEICGKKNRGEQMLLCDGCDCGFHIFCLDPPLECLPKSEHWYCYSCLSRTGGDYGFDEGEEHSLSSFQARDMEFRRMWFKSHPPPPQPTAMKDDPTALRFGDITVSEYDIENEFWRLVQSTHETVETEYGADIHSTTHGSAMPTLETHPLDPYSKDPWNLNNIPVVSDSLLRYIKSDISGMTVPWTYVGMAFSTFCWHNEDHYTYSVNFMHWGETKTWYGIPGADAEKFEAAIKYEAPDLFETQPDLLFQLVTLMNPKRLTEVGVRVYACNQRAGEFVLTFPKAYHAGFNHGLNFNEAVNFALPDWLPYGRDCVQRYRAFRKLPVFSHDELLITITQHSPSIKTAMWCVLADSLREMTDREIANRSRARALGYVDSLEEQDRPEDQYQCTVCKAFCYLSQICCPHQSNVVCADHAELLCAKCNDSNSLTLRTRFPDNEIIDIQSKVAERAAIPAAWKAKFDKLLLESARPSLRQLRSLLAEGERIHVNYFLEEIYMLRKCVTRANEWIDSANTFIVRKQSRKRPRRSKGRSAQEGDETHEKPEKNLADLYDLFREVEILGFDCTEIATLRTLAEQAEELKTVGTAILQSPTVNRNREEYMQQCQKLVLDASSLNVLIDEVSEVEKIVDKEQLVAELEEKMVDGFTLTLEEVRQLLSRSRACRLPPDNKYIRLLEIRLREGTSWEDRAQEVLQQPIKTLEDLDQFADLDPSVPIDPSVLDRLMSARDKARDFEKTAQGWLEPGTTTKPRPSDVIKLAKRAEKEFSLPTLLEVKGMANIANELEDRAEQILKSSYVRSNEDVFRSVQDWKDYANQHLKIFSLPKFEKVHVQVAAHEKWVSDLPWYCRKHNGAYTHGKEVLDDVIECTRPDDDQPPNDEYLTCICNVPVRPPPPGVPSDAVQCDHCFARFHEECAKNGGSCPFCDHSHWTGDIPKARSWHFCFLPNLLINAPEISKKYSEEWKQLEVIVHRVDRLSAVIGQFLAYTSQPANQHPTYIHQVRHYMRKLYKLQFAVSPNPKVSFGLDLAGLHRILAGRPKKRRKPKFHFGQDSDSNWADGTRCICRGRTPYLLGYPAVDCEQCDRRYHAGCVFYNVEQRATFGNRPRPYICPLCCLRRNKTYPYSEVRVKPPPEDTAHADYYVDTKEMLDNFSKTIIYKAMGQPYTQTLFVELLKFTPGQPDTHAGGSAQPSSSSGHRASSIEVSGQHLVPPPTHAPVALPPPVSVSALNAATNAAVQNVPPPPWSRWSTVATPSRPPSISRRHELPPVSLLSQEHQDTRKRKHVEDSTREDLLPPMSSLTEPVAKRRIILPPVHHQNPLPPIQSHPPRASHPPQTRTPVLPPPTPQNQSLSPSLARLMSPVDQSPRSQFSHAHSSNGMSTRLETRHDSPLMRPGGVDILNSPPMRGLDRDVPRSIRSNDPNTLPGPSTSRNRHTSPLIERDMRGSPPLGALSIVNGRHKLLASPLIDRDGTRGGPNGHDKVHRSPVVRNGYANPQTSLATGIDAPPIRKLMMSPGKP</sequence>
<dbReference type="Proteomes" id="UP001163835">
    <property type="component" value="Unassembled WGS sequence"/>
</dbReference>